<keyword evidence="3" id="KW-1185">Reference proteome</keyword>
<evidence type="ECO:0008006" key="4">
    <source>
        <dbReference type="Google" id="ProtNLM"/>
    </source>
</evidence>
<sequence length="85" mass="9080">MVVALQSSCSTAQIDFVRSNDHRVVDFSTTTNPTPPPVADENTVEANQPLRSGNRRLRDGSATGTVVVGKHGGGYQLLRDGEPTE</sequence>
<evidence type="ECO:0000313" key="2">
    <source>
        <dbReference type="EMBL" id="KAL3659133.1"/>
    </source>
</evidence>
<proteinExistence type="predicted"/>
<accession>A0ABD3EXD6</accession>
<protein>
    <recommendedName>
        <fullName evidence="4">Pectate lyase</fullName>
    </recommendedName>
</protein>
<dbReference type="EMBL" id="JBIMZQ010000048">
    <property type="protein sequence ID" value="KAL3659133.1"/>
    <property type="molecule type" value="Genomic_DNA"/>
</dbReference>
<name>A0ABD3EXD6_9STRA</name>
<dbReference type="Proteomes" id="UP001632037">
    <property type="component" value="Unassembled WGS sequence"/>
</dbReference>
<gene>
    <name evidence="2" type="ORF">V7S43_015713</name>
</gene>
<evidence type="ECO:0000256" key="1">
    <source>
        <dbReference type="SAM" id="MobiDB-lite"/>
    </source>
</evidence>
<reference evidence="2 3" key="1">
    <citation type="submission" date="2024-09" db="EMBL/GenBank/DDBJ databases">
        <title>Genome sequencing and assembly of Phytophthora oleae, isolate VK10A, causative agent of rot of olive drupes.</title>
        <authorList>
            <person name="Conti Taguali S."/>
            <person name="Riolo M."/>
            <person name="La Spada F."/>
            <person name="Cacciola S.O."/>
            <person name="Dionisio G."/>
        </authorList>
    </citation>
    <scope>NUCLEOTIDE SEQUENCE [LARGE SCALE GENOMIC DNA]</scope>
    <source>
        <strain evidence="2 3">VK10A</strain>
    </source>
</reference>
<comment type="caution">
    <text evidence="2">The sequence shown here is derived from an EMBL/GenBank/DDBJ whole genome shotgun (WGS) entry which is preliminary data.</text>
</comment>
<organism evidence="2 3">
    <name type="scientific">Phytophthora oleae</name>
    <dbReference type="NCBI Taxonomy" id="2107226"/>
    <lineage>
        <taxon>Eukaryota</taxon>
        <taxon>Sar</taxon>
        <taxon>Stramenopiles</taxon>
        <taxon>Oomycota</taxon>
        <taxon>Peronosporomycetes</taxon>
        <taxon>Peronosporales</taxon>
        <taxon>Peronosporaceae</taxon>
        <taxon>Phytophthora</taxon>
    </lineage>
</organism>
<feature type="region of interest" description="Disordered" evidence="1">
    <location>
        <begin position="52"/>
        <end position="85"/>
    </location>
</feature>
<evidence type="ECO:0000313" key="3">
    <source>
        <dbReference type="Proteomes" id="UP001632037"/>
    </source>
</evidence>
<dbReference type="AlphaFoldDB" id="A0ABD3EXD6"/>